<comment type="catalytic activity">
    <reaction evidence="1">
        <text>S-ubiquitinyl-[E2 ubiquitin-conjugating enzyme]-L-cysteine + [acceptor protein]-L-lysine = [E2 ubiquitin-conjugating enzyme]-L-cysteine + N(6)-ubiquitinyl-[acceptor protein]-L-lysine.</text>
        <dbReference type="EC" id="2.3.2.26"/>
    </reaction>
</comment>
<dbReference type="PANTHER" id="PTHR45670">
    <property type="entry name" value="E3 UBIQUITIN-PROTEIN LIGASE TRIP12"/>
    <property type="match status" value="1"/>
</dbReference>
<comment type="similarity">
    <text evidence="2">Belongs to the UPL family. K-HECT subfamily.</text>
</comment>
<evidence type="ECO:0000256" key="3">
    <source>
        <dbReference type="ARBA" id="ARBA00012485"/>
    </source>
</evidence>
<dbReference type="InterPro" id="IPR045322">
    <property type="entry name" value="HECTD1/TRIP12-like"/>
</dbReference>
<dbReference type="STRING" id="5722.A2FG81"/>
<dbReference type="PANTHER" id="PTHR45670:SF1">
    <property type="entry name" value="E3 UBIQUITIN-PROTEIN LIGASE HECTD1"/>
    <property type="match status" value="1"/>
</dbReference>
<dbReference type="KEGG" id="tva:4753844"/>
<dbReference type="SMR" id="A2FG81"/>
<dbReference type="AlphaFoldDB" id="A2FG81"/>
<dbReference type="EMBL" id="DS113775">
    <property type="protein sequence ID" value="EAX96077.1"/>
    <property type="molecule type" value="Genomic_DNA"/>
</dbReference>
<dbReference type="Proteomes" id="UP000001542">
    <property type="component" value="Unassembled WGS sequence"/>
</dbReference>
<dbReference type="Gene3D" id="3.90.1750.10">
    <property type="entry name" value="Hect, E3 ligase catalytic domains"/>
    <property type="match status" value="1"/>
</dbReference>
<dbReference type="eggNOG" id="KOG0170">
    <property type="taxonomic scope" value="Eukaryota"/>
</dbReference>
<accession>A2FG81</accession>
<keyword evidence="5 6" id="KW-0833">Ubl conjugation pathway</keyword>
<evidence type="ECO:0000256" key="4">
    <source>
        <dbReference type="ARBA" id="ARBA00022679"/>
    </source>
</evidence>
<dbReference type="Gene3D" id="3.30.2160.10">
    <property type="entry name" value="Hect, E3 ligase catalytic domain"/>
    <property type="match status" value="1"/>
</dbReference>
<sequence length="1072" mass="121646">MAVTLSKNAFLNVLNRIKKPETLFDGLQVLSEMFIFASEDIYAYINIDQFAEALNSILGQFRSEDVAILATQCMMHLLTFHGQAIKILSNYGLIDNLKQTMPKVKSQQLLENYLNILCTYAMETPFDFIRHFKTMIFFEIMPKVSIIEQRRALQAVAFLAQEHLISNSIEYYHIIIKYMSDEDQSLRNSASRAFQQMLNSSSPQSVPYSVLSFLPNLIVSSPEITPSIGYSSILYNAAKDSSVLRYFVEKTPNFSQLLTCNACLSNATIASNILKLIQILLPQPKLPKSIWSGKSYTCVKDTKPIIQALISYLTIGNIFHEVHAVSLLGAISTITPIQHTSELIGALLRLARTSKAAPYVACVVYSFPDKQIAHRSGIVPILESVHVHTTQAQFYNEMLRKINESKPVEIYAPAMIAYSQDMKEIVEYIRKNHMMPYEFLKSSLLDKVKNMILAGISGKVDLSPIVDLAFGVIQYYSIPSEKDPLKISSFGAFSQKVMNFKLKMNTNQRNLNVPLTSSFLWVEGWYNMNSKKSLMTKLKTLIQTDYYLSEFIDADSLSANHEIFALICRAYNVDGYSKCSFAIDNYTFSAYDTVTFALSVVCPAIHMLRSSNITLKIIEQESPRYPFTIQKFESSELTRALDLLSAISSKRPDVSIVNTSFSIEITSKFSSPLCTLMMFEPAIRLVYSMPSMFPLEDRMAAFRSVANHPLLSCRELSTKFDSKSDQSLITDFLRHRIIVDRPYLYKKGKEVFNRMSASQFFLDILFEGEKGIGDGPTKAFYTDFSVELASNKNIYLWRRENDECGLFPSFAASEKDLEFFGGFLSKSISHNRLLDLPLNPSFFKLLRGQEVSIMEVDPMLGRSLEVKDGLFGLDFCYPGHPEIKMVDAGESIEVNEQNVDDYVRLVKDFTCGNKMREKLQSFLDGFNKNLQFNSLSLFSENEFLFLINGIDMKVTEDYLRNNIVVEHGYDMKSPEIEMFVKLIPTFDRETFSKFVRFVTGCAHLPVKGLAGLEPKLTIAKRITEGGQSPDETLPSVMTCTNYFKLPQYSCIEVMRERILLAINECAVSFELS</sequence>
<dbReference type="GO" id="GO:0043161">
    <property type="term" value="P:proteasome-mediated ubiquitin-dependent protein catabolic process"/>
    <property type="evidence" value="ECO:0000318"/>
    <property type="project" value="GO_Central"/>
</dbReference>
<evidence type="ECO:0000313" key="8">
    <source>
        <dbReference type="EMBL" id="EAX96077.1"/>
    </source>
</evidence>
<dbReference type="InterPro" id="IPR011989">
    <property type="entry name" value="ARM-like"/>
</dbReference>
<proteinExistence type="inferred from homology"/>
<dbReference type="InterPro" id="IPR000569">
    <property type="entry name" value="HECT_dom"/>
</dbReference>
<dbReference type="PROSITE" id="PS50237">
    <property type="entry name" value="HECT"/>
    <property type="match status" value="1"/>
</dbReference>
<dbReference type="VEuPathDB" id="TrichDB:TVAG_063800"/>
<evidence type="ECO:0000256" key="5">
    <source>
        <dbReference type="ARBA" id="ARBA00022786"/>
    </source>
</evidence>
<keyword evidence="4" id="KW-0808">Transferase</keyword>
<dbReference type="SMART" id="SM00119">
    <property type="entry name" value="HECTc"/>
    <property type="match status" value="1"/>
</dbReference>
<evidence type="ECO:0000313" key="9">
    <source>
        <dbReference type="Proteomes" id="UP000001542"/>
    </source>
</evidence>
<dbReference type="GO" id="GO:0000209">
    <property type="term" value="P:protein polyubiquitination"/>
    <property type="evidence" value="ECO:0000318"/>
    <property type="project" value="GO_Central"/>
</dbReference>
<feature type="domain" description="HECT" evidence="7">
    <location>
        <begin position="741"/>
        <end position="1072"/>
    </location>
</feature>
<reference evidence="8" key="2">
    <citation type="journal article" date="2007" name="Science">
        <title>Draft genome sequence of the sexually transmitted pathogen Trichomonas vaginalis.</title>
        <authorList>
            <person name="Carlton J.M."/>
            <person name="Hirt R.P."/>
            <person name="Silva J.C."/>
            <person name="Delcher A.L."/>
            <person name="Schatz M."/>
            <person name="Zhao Q."/>
            <person name="Wortman J.R."/>
            <person name="Bidwell S.L."/>
            <person name="Alsmark U.C.M."/>
            <person name="Besteiro S."/>
            <person name="Sicheritz-Ponten T."/>
            <person name="Noel C.J."/>
            <person name="Dacks J.B."/>
            <person name="Foster P.G."/>
            <person name="Simillion C."/>
            <person name="Van de Peer Y."/>
            <person name="Miranda-Saavedra D."/>
            <person name="Barton G.J."/>
            <person name="Westrop G.D."/>
            <person name="Mueller S."/>
            <person name="Dessi D."/>
            <person name="Fiori P.L."/>
            <person name="Ren Q."/>
            <person name="Paulsen I."/>
            <person name="Zhang H."/>
            <person name="Bastida-Corcuera F.D."/>
            <person name="Simoes-Barbosa A."/>
            <person name="Brown M.T."/>
            <person name="Hayes R.D."/>
            <person name="Mukherjee M."/>
            <person name="Okumura C.Y."/>
            <person name="Schneider R."/>
            <person name="Smith A.J."/>
            <person name="Vanacova S."/>
            <person name="Villalvazo M."/>
            <person name="Haas B.J."/>
            <person name="Pertea M."/>
            <person name="Feldblyum T.V."/>
            <person name="Utterback T.R."/>
            <person name="Shu C.L."/>
            <person name="Osoegawa K."/>
            <person name="de Jong P.J."/>
            <person name="Hrdy I."/>
            <person name="Horvathova L."/>
            <person name="Zubacova Z."/>
            <person name="Dolezal P."/>
            <person name="Malik S.B."/>
            <person name="Logsdon J.M. Jr."/>
            <person name="Henze K."/>
            <person name="Gupta A."/>
            <person name="Wang C.C."/>
            <person name="Dunne R.L."/>
            <person name="Upcroft J.A."/>
            <person name="Upcroft P."/>
            <person name="White O."/>
            <person name="Salzberg S.L."/>
            <person name="Tang P."/>
            <person name="Chiu C.-H."/>
            <person name="Lee Y.-S."/>
            <person name="Embley T.M."/>
            <person name="Coombs G.H."/>
            <person name="Mottram J.C."/>
            <person name="Tachezy J."/>
            <person name="Fraser-Liggett C.M."/>
            <person name="Johnson P.J."/>
        </authorList>
    </citation>
    <scope>NUCLEOTIDE SEQUENCE [LARGE SCALE GENOMIC DNA]</scope>
    <source>
        <strain evidence="8">G3</strain>
    </source>
</reference>
<gene>
    <name evidence="8" type="ORF">TVAG_063800</name>
</gene>
<dbReference type="SUPFAM" id="SSF56204">
    <property type="entry name" value="Hect, E3 ligase catalytic domain"/>
    <property type="match status" value="1"/>
</dbReference>
<dbReference type="InParanoid" id="A2FG81"/>
<dbReference type="OrthoDB" id="409931at2759"/>
<dbReference type="RefSeq" id="XP_001309007.1">
    <property type="nucleotide sequence ID" value="XM_001309006.1"/>
</dbReference>
<dbReference type="SUPFAM" id="SSF48371">
    <property type="entry name" value="ARM repeat"/>
    <property type="match status" value="1"/>
</dbReference>
<evidence type="ECO:0000256" key="2">
    <source>
        <dbReference type="ARBA" id="ARBA00006331"/>
    </source>
</evidence>
<protein>
    <recommendedName>
        <fullName evidence="3">HECT-type E3 ubiquitin transferase</fullName>
        <ecNumber evidence="3">2.3.2.26</ecNumber>
    </recommendedName>
</protein>
<dbReference type="InterPro" id="IPR035983">
    <property type="entry name" value="Hect_E3_ubiquitin_ligase"/>
</dbReference>
<dbReference type="VEuPathDB" id="TrichDB:TVAGG3_0310300"/>
<organism evidence="8 9">
    <name type="scientific">Trichomonas vaginalis (strain ATCC PRA-98 / G3)</name>
    <dbReference type="NCBI Taxonomy" id="412133"/>
    <lineage>
        <taxon>Eukaryota</taxon>
        <taxon>Metamonada</taxon>
        <taxon>Parabasalia</taxon>
        <taxon>Trichomonadida</taxon>
        <taxon>Trichomonadidae</taxon>
        <taxon>Trichomonas</taxon>
    </lineage>
</organism>
<dbReference type="Gene3D" id="1.25.10.10">
    <property type="entry name" value="Leucine-rich Repeat Variant"/>
    <property type="match status" value="1"/>
</dbReference>
<dbReference type="EC" id="2.3.2.26" evidence="3"/>
<dbReference type="GO" id="GO:0061630">
    <property type="term" value="F:ubiquitin protein ligase activity"/>
    <property type="evidence" value="ECO:0000318"/>
    <property type="project" value="GO_Central"/>
</dbReference>
<feature type="active site" description="Glycyl thioester intermediate" evidence="6">
    <location>
        <position position="1039"/>
    </location>
</feature>
<keyword evidence="9" id="KW-1185">Reference proteome</keyword>
<evidence type="ECO:0000256" key="1">
    <source>
        <dbReference type="ARBA" id="ARBA00000885"/>
    </source>
</evidence>
<evidence type="ECO:0000259" key="7">
    <source>
        <dbReference type="PROSITE" id="PS50237"/>
    </source>
</evidence>
<dbReference type="Pfam" id="PF00632">
    <property type="entry name" value="HECT"/>
    <property type="match status" value="1"/>
</dbReference>
<name>A2FG81_TRIV3</name>
<evidence type="ECO:0000256" key="6">
    <source>
        <dbReference type="PROSITE-ProRule" id="PRU00104"/>
    </source>
</evidence>
<dbReference type="Gene3D" id="3.30.2410.10">
    <property type="entry name" value="Hect, E3 ligase catalytic domain"/>
    <property type="match status" value="1"/>
</dbReference>
<dbReference type="InterPro" id="IPR016024">
    <property type="entry name" value="ARM-type_fold"/>
</dbReference>
<reference evidence="8" key="1">
    <citation type="submission" date="2006-10" db="EMBL/GenBank/DDBJ databases">
        <authorList>
            <person name="Amadeo P."/>
            <person name="Zhao Q."/>
            <person name="Wortman J."/>
            <person name="Fraser-Liggett C."/>
            <person name="Carlton J."/>
        </authorList>
    </citation>
    <scope>NUCLEOTIDE SEQUENCE</scope>
    <source>
        <strain evidence="8">G3</strain>
    </source>
</reference>